<keyword evidence="8 10" id="KW-1133">Transmembrane helix</keyword>
<feature type="transmembrane region" description="Helical" evidence="10">
    <location>
        <begin position="280"/>
        <end position="300"/>
    </location>
</feature>
<accession>E7GF46</accession>
<evidence type="ECO:0000256" key="5">
    <source>
        <dbReference type="ARBA" id="ARBA00022741"/>
    </source>
</evidence>
<dbReference type="GO" id="GO:0140359">
    <property type="term" value="F:ABC-type transporter activity"/>
    <property type="evidence" value="ECO:0007669"/>
    <property type="project" value="InterPro"/>
</dbReference>
<evidence type="ECO:0000256" key="3">
    <source>
        <dbReference type="ARBA" id="ARBA00022475"/>
    </source>
</evidence>
<evidence type="ECO:0008006" key="15">
    <source>
        <dbReference type="Google" id="ProtNLM"/>
    </source>
</evidence>
<dbReference type="GO" id="GO:0005524">
    <property type="term" value="F:ATP binding"/>
    <property type="evidence" value="ECO:0007669"/>
    <property type="project" value="UniProtKB-KW"/>
</dbReference>
<dbReference type="GO" id="GO:0005886">
    <property type="term" value="C:plasma membrane"/>
    <property type="evidence" value="ECO:0007669"/>
    <property type="project" value="UniProtKB-SubCell"/>
</dbReference>
<evidence type="ECO:0000256" key="7">
    <source>
        <dbReference type="ARBA" id="ARBA00022840"/>
    </source>
</evidence>
<gene>
    <name evidence="13" type="ORF">HMPREF9488_03389</name>
</gene>
<dbReference type="PROSITE" id="PS00211">
    <property type="entry name" value="ABC_TRANSPORTER_1"/>
    <property type="match status" value="1"/>
</dbReference>
<evidence type="ECO:0000313" key="14">
    <source>
        <dbReference type="Proteomes" id="UP000003157"/>
    </source>
</evidence>
<dbReference type="STRING" id="100884.GCA_000269565_00722"/>
<evidence type="ECO:0000259" key="12">
    <source>
        <dbReference type="PROSITE" id="PS50929"/>
    </source>
</evidence>
<evidence type="ECO:0000259" key="11">
    <source>
        <dbReference type="PROSITE" id="PS50893"/>
    </source>
</evidence>
<keyword evidence="6" id="KW-0378">Hydrolase</keyword>
<keyword evidence="6" id="KW-0645">Protease</keyword>
<evidence type="ECO:0000256" key="10">
    <source>
        <dbReference type="SAM" id="Phobius"/>
    </source>
</evidence>
<evidence type="ECO:0000256" key="8">
    <source>
        <dbReference type="ARBA" id="ARBA00022989"/>
    </source>
</evidence>
<dbReference type="eggNOG" id="COG1132">
    <property type="taxonomic scope" value="Bacteria"/>
</dbReference>
<dbReference type="OrthoDB" id="9762778at2"/>
<dbReference type="SMART" id="SM00382">
    <property type="entry name" value="AAA"/>
    <property type="match status" value="1"/>
</dbReference>
<dbReference type="GO" id="GO:0016887">
    <property type="term" value="F:ATP hydrolysis activity"/>
    <property type="evidence" value="ECO:0007669"/>
    <property type="project" value="InterPro"/>
</dbReference>
<reference evidence="13 14" key="1">
    <citation type="submission" date="2010-12" db="EMBL/GenBank/DDBJ databases">
        <title>The Genome Sequence of Coprobacillus sp. strain 29_1.</title>
        <authorList>
            <consortium name="The Broad Institute Genome Sequencing Platform"/>
            <person name="Earl A."/>
            <person name="Ward D."/>
            <person name="Feldgarden M."/>
            <person name="Gevers D."/>
            <person name="Daigneault M."/>
            <person name="Sibley C.D."/>
            <person name="White A."/>
            <person name="Strauss J."/>
            <person name="Allen-Vercoe E."/>
            <person name="Young S.K."/>
            <person name="Zeng Q."/>
            <person name="Gargeya S."/>
            <person name="Fitzgerald M."/>
            <person name="Haas B."/>
            <person name="Abouelleil A."/>
            <person name="Alvarado L."/>
            <person name="Arachchi H.M."/>
            <person name="Berlin A."/>
            <person name="Brown A."/>
            <person name="Chapman S.B."/>
            <person name="Chen Z."/>
            <person name="Dunbar C."/>
            <person name="Freedman E."/>
            <person name="Gearin G."/>
            <person name="Gellesch M."/>
            <person name="Goldberg J."/>
            <person name="Griggs A."/>
            <person name="Gujja S."/>
            <person name="Heilman E."/>
            <person name="Heiman D."/>
            <person name="Howarth C."/>
            <person name="Larson L."/>
            <person name="Lui A."/>
            <person name="MacDonald P.J.P."/>
            <person name="Mehta T."/>
            <person name="Montmayeur A."/>
            <person name="Murphy C."/>
            <person name="Neiman D."/>
            <person name="Pearson M."/>
            <person name="Priest M."/>
            <person name="Roberts A."/>
            <person name="Saif S."/>
            <person name="Shea T."/>
            <person name="Shenoy N."/>
            <person name="Sisk P."/>
            <person name="Stolte C."/>
            <person name="Sykes S."/>
            <person name="White J."/>
            <person name="Yandava C."/>
            <person name="Nusbaum C."/>
            <person name="Birren B."/>
        </authorList>
    </citation>
    <scope>NUCLEOTIDE SEQUENCE [LARGE SCALE GENOMIC DNA]</scope>
    <source>
        <strain evidence="13 14">29_1</strain>
    </source>
</reference>
<keyword evidence="6" id="KW-0788">Thiol protease</keyword>
<dbReference type="PROSITE" id="PS50893">
    <property type="entry name" value="ABC_TRANSPORTER_2"/>
    <property type="match status" value="1"/>
</dbReference>
<dbReference type="FunFam" id="3.40.50.300:FF:000299">
    <property type="entry name" value="ABC transporter ATP-binding protein/permease"/>
    <property type="match status" value="1"/>
</dbReference>
<name>E7GF46_9FIRM</name>
<dbReference type="GO" id="GO:0008234">
    <property type="term" value="F:cysteine-type peptidase activity"/>
    <property type="evidence" value="ECO:0007669"/>
    <property type="project" value="UniProtKB-KW"/>
</dbReference>
<feature type="transmembrane region" description="Helical" evidence="10">
    <location>
        <begin position="135"/>
        <end position="155"/>
    </location>
</feature>
<comment type="subcellular location">
    <subcellularLocation>
        <location evidence="1">Cell membrane</location>
        <topology evidence="1">Multi-pass membrane protein</topology>
    </subcellularLocation>
</comment>
<evidence type="ECO:0000256" key="6">
    <source>
        <dbReference type="ARBA" id="ARBA00022807"/>
    </source>
</evidence>
<feature type="domain" description="ABC transporter" evidence="11">
    <location>
        <begin position="341"/>
        <end position="552"/>
    </location>
</feature>
<evidence type="ECO:0000256" key="4">
    <source>
        <dbReference type="ARBA" id="ARBA00022692"/>
    </source>
</evidence>
<dbReference type="PANTHER" id="PTHR24221:SF654">
    <property type="entry name" value="ATP-BINDING CASSETTE SUB-FAMILY B MEMBER 6"/>
    <property type="match status" value="1"/>
</dbReference>
<dbReference type="Gene3D" id="3.40.50.300">
    <property type="entry name" value="P-loop containing nucleotide triphosphate hydrolases"/>
    <property type="match status" value="1"/>
</dbReference>
<dbReference type="InterPro" id="IPR027417">
    <property type="entry name" value="P-loop_NTPase"/>
</dbReference>
<dbReference type="HOGENOM" id="CLU_000604_84_9_9"/>
<feature type="domain" description="ABC transmembrane type-1" evidence="12">
    <location>
        <begin position="27"/>
        <end position="309"/>
    </location>
</feature>
<keyword evidence="4 10" id="KW-0812">Transmembrane</keyword>
<keyword evidence="14" id="KW-1185">Reference proteome</keyword>
<proteinExistence type="predicted"/>
<dbReference type="Pfam" id="PF00005">
    <property type="entry name" value="ABC_tran"/>
    <property type="match status" value="1"/>
</dbReference>
<keyword evidence="9 10" id="KW-0472">Membrane</keyword>
<comment type="caution">
    <text evidence="13">The sequence shown here is derived from an EMBL/GenBank/DDBJ whole genome shotgun (WGS) entry which is preliminary data.</text>
</comment>
<dbReference type="SUPFAM" id="SSF52540">
    <property type="entry name" value="P-loop containing nucleoside triphosphate hydrolases"/>
    <property type="match status" value="1"/>
</dbReference>
<dbReference type="GeneID" id="78228618"/>
<sequence length="552" mass="61751">MKKELNNIQVVWRMLALVKPLTLPMSFAVIMGVLGFICAIGIPVLSVMALLQIAGMYPHIDMSMLLIFLLGMAVLRGLLHYAEQAANHYIAFKLLAIIRDQVYGVLRRLCPAKLDRKDKGNLISLITNDIELLEVFYAHTISPVLIAFLTSLIMLKFFAHLHMIAMIIALCAYITMAIVIPFYVNMKGKDIGQKNRNEIGHMSSFLLESFRGLTTILQYHMGHKRTKKMIDMSDNIEDLQSQMKDIEAIQLVASQILISLSAIVMFVSMFVLYLQGEISVYRVIMATVLMLSSFGPVLALSNLANNLLSTLSSGRRVLALLDEEELIKDVSGQTETSFGDIYVDNLSFAYEEEVILQDVHHIFKQGQVTGIVGKSGSGKSTLLKLMMRFYDPTTGIIRISDRDLKNINTQDMRHMFAYVTQETVLFHDSILNNVKIAKLNATNQEVYEACQQASIHDFIMSLPQGYNTKVAELGASLSGGERQRIGLARAFLSDAPCILLDEPTSNLDVLNEAVILSSLQQQKNKTIILVSHRESTMKIADKVIEMDMGRMS</sequence>
<feature type="transmembrane region" description="Helical" evidence="10">
    <location>
        <begin position="60"/>
        <end position="79"/>
    </location>
</feature>
<evidence type="ECO:0000256" key="9">
    <source>
        <dbReference type="ARBA" id="ARBA00023136"/>
    </source>
</evidence>
<dbReference type="InterPro" id="IPR039421">
    <property type="entry name" value="Type_1_exporter"/>
</dbReference>
<dbReference type="AlphaFoldDB" id="E7GF46"/>
<dbReference type="InterPro" id="IPR003593">
    <property type="entry name" value="AAA+_ATPase"/>
</dbReference>
<dbReference type="InterPro" id="IPR003439">
    <property type="entry name" value="ABC_transporter-like_ATP-bd"/>
</dbReference>
<organism evidence="13 14">
    <name type="scientific">Coprobacillus cateniformis</name>
    <dbReference type="NCBI Taxonomy" id="100884"/>
    <lineage>
        <taxon>Bacteria</taxon>
        <taxon>Bacillati</taxon>
        <taxon>Bacillota</taxon>
        <taxon>Erysipelotrichia</taxon>
        <taxon>Erysipelotrichales</taxon>
        <taxon>Coprobacillaceae</taxon>
        <taxon>Coprobacillus</taxon>
    </lineage>
</organism>
<evidence type="ECO:0000313" key="13">
    <source>
        <dbReference type="EMBL" id="EFW03325.1"/>
    </source>
</evidence>
<dbReference type="InterPro" id="IPR017871">
    <property type="entry name" value="ABC_transporter-like_CS"/>
</dbReference>
<keyword evidence="7" id="KW-0067">ATP-binding</keyword>
<dbReference type="Proteomes" id="UP000003157">
    <property type="component" value="Unassembled WGS sequence"/>
</dbReference>
<dbReference type="InterPro" id="IPR036640">
    <property type="entry name" value="ABC1_TM_sf"/>
</dbReference>
<dbReference type="RefSeq" id="WP_008790471.1">
    <property type="nucleotide sequence ID" value="NZ_AKCB01000001.1"/>
</dbReference>
<dbReference type="EMBL" id="ADKX01000048">
    <property type="protein sequence ID" value="EFW03325.1"/>
    <property type="molecule type" value="Genomic_DNA"/>
</dbReference>
<feature type="transmembrane region" description="Helical" evidence="10">
    <location>
        <begin position="161"/>
        <end position="184"/>
    </location>
</feature>
<dbReference type="PROSITE" id="PS50929">
    <property type="entry name" value="ABC_TM1F"/>
    <property type="match status" value="1"/>
</dbReference>
<dbReference type="SUPFAM" id="SSF90123">
    <property type="entry name" value="ABC transporter transmembrane region"/>
    <property type="match status" value="1"/>
</dbReference>
<dbReference type="Gene3D" id="1.20.1560.10">
    <property type="entry name" value="ABC transporter type 1, transmembrane domain"/>
    <property type="match status" value="1"/>
</dbReference>
<keyword evidence="2" id="KW-0813">Transport</keyword>
<feature type="transmembrane region" description="Helical" evidence="10">
    <location>
        <begin position="21"/>
        <end position="54"/>
    </location>
</feature>
<dbReference type="PANTHER" id="PTHR24221">
    <property type="entry name" value="ATP-BINDING CASSETTE SUB-FAMILY B"/>
    <property type="match status" value="1"/>
</dbReference>
<keyword evidence="3" id="KW-1003">Cell membrane</keyword>
<evidence type="ECO:0000256" key="2">
    <source>
        <dbReference type="ARBA" id="ARBA00022448"/>
    </source>
</evidence>
<protein>
    <recommendedName>
        <fullName evidence="15">ABC transporter</fullName>
    </recommendedName>
</protein>
<dbReference type="Pfam" id="PF00664">
    <property type="entry name" value="ABC_membrane"/>
    <property type="match status" value="1"/>
</dbReference>
<feature type="transmembrane region" description="Helical" evidence="10">
    <location>
        <begin position="251"/>
        <end position="274"/>
    </location>
</feature>
<dbReference type="InterPro" id="IPR011527">
    <property type="entry name" value="ABC1_TM_dom"/>
</dbReference>
<keyword evidence="5" id="KW-0547">Nucleotide-binding</keyword>
<evidence type="ECO:0000256" key="1">
    <source>
        <dbReference type="ARBA" id="ARBA00004651"/>
    </source>
</evidence>